<keyword evidence="2" id="KW-1185">Reference proteome</keyword>
<comment type="caution">
    <text evidence="1">The sequence shown here is derived from an EMBL/GenBank/DDBJ whole genome shotgun (WGS) entry which is preliminary data.</text>
</comment>
<dbReference type="Proteomes" id="UP000597656">
    <property type="component" value="Unassembled WGS sequence"/>
</dbReference>
<reference evidence="2" key="1">
    <citation type="journal article" date="2019" name="Int. J. Syst. Evol. Microbiol.">
        <title>The Global Catalogue of Microorganisms (GCM) 10K type strain sequencing project: providing services to taxonomists for standard genome sequencing and annotation.</title>
        <authorList>
            <consortium name="The Broad Institute Genomics Platform"/>
            <consortium name="The Broad Institute Genome Sequencing Center for Infectious Disease"/>
            <person name="Wu L."/>
            <person name="Ma J."/>
        </authorList>
    </citation>
    <scope>NUCLEOTIDE SEQUENCE [LARGE SCALE GENOMIC DNA]</scope>
    <source>
        <strain evidence="2">CGMCC 4.7319</strain>
    </source>
</reference>
<protein>
    <submittedName>
        <fullName evidence="1">Uncharacterized protein</fullName>
    </submittedName>
</protein>
<evidence type="ECO:0000313" key="1">
    <source>
        <dbReference type="EMBL" id="GGM89184.1"/>
    </source>
</evidence>
<sequence>MLSLDVPLEPVQRFEEVVRVLGLLGPPVQGEAVRVPLVGELLRAGGVVADGALVRRAVVRGVPRLDEVHGQAVQPGIVFAGQLDDFLDGRDRELVRHALWGTPVLSHAQLGELDEVVDAEQEFPG</sequence>
<gene>
    <name evidence="1" type="ORF">GCM10011609_27530</name>
</gene>
<name>A0ABQ2HT91_9PSEU</name>
<evidence type="ECO:0000313" key="2">
    <source>
        <dbReference type="Proteomes" id="UP000597656"/>
    </source>
</evidence>
<accession>A0ABQ2HT91</accession>
<proteinExistence type="predicted"/>
<dbReference type="RefSeq" id="WP_189155057.1">
    <property type="nucleotide sequence ID" value="NZ_BMNC01000003.1"/>
</dbReference>
<organism evidence="1 2">
    <name type="scientific">Lentzea pudingi</name>
    <dbReference type="NCBI Taxonomy" id="1789439"/>
    <lineage>
        <taxon>Bacteria</taxon>
        <taxon>Bacillati</taxon>
        <taxon>Actinomycetota</taxon>
        <taxon>Actinomycetes</taxon>
        <taxon>Pseudonocardiales</taxon>
        <taxon>Pseudonocardiaceae</taxon>
        <taxon>Lentzea</taxon>
    </lineage>
</organism>
<dbReference type="EMBL" id="BMNC01000003">
    <property type="protein sequence ID" value="GGM89184.1"/>
    <property type="molecule type" value="Genomic_DNA"/>
</dbReference>